<feature type="compositionally biased region" description="Polar residues" evidence="6">
    <location>
        <begin position="118"/>
        <end position="137"/>
    </location>
</feature>
<dbReference type="OrthoDB" id="103819at2759"/>
<dbReference type="InterPro" id="IPR050987">
    <property type="entry name" value="AtrR-like"/>
</dbReference>
<feature type="region of interest" description="Disordered" evidence="6">
    <location>
        <begin position="118"/>
        <end position="141"/>
    </location>
</feature>
<evidence type="ECO:0000256" key="3">
    <source>
        <dbReference type="ARBA" id="ARBA00023125"/>
    </source>
</evidence>
<evidence type="ECO:0000256" key="6">
    <source>
        <dbReference type="SAM" id="MobiDB-lite"/>
    </source>
</evidence>
<evidence type="ECO:0000256" key="4">
    <source>
        <dbReference type="ARBA" id="ARBA00023163"/>
    </source>
</evidence>
<dbReference type="InterPro" id="IPR007219">
    <property type="entry name" value="XnlR_reg_dom"/>
</dbReference>
<keyword evidence="1" id="KW-0479">Metal-binding</keyword>
<name>A0A2B7Z1T6_POLH7</name>
<proteinExistence type="predicted"/>
<protein>
    <recommendedName>
        <fullName evidence="7">Zn(2)-C6 fungal-type domain-containing protein</fullName>
    </recommendedName>
</protein>
<dbReference type="GO" id="GO:0008270">
    <property type="term" value="F:zinc ion binding"/>
    <property type="evidence" value="ECO:0007669"/>
    <property type="project" value="InterPro"/>
</dbReference>
<feature type="region of interest" description="Disordered" evidence="6">
    <location>
        <begin position="1"/>
        <end position="20"/>
    </location>
</feature>
<dbReference type="STRING" id="1447883.A0A2B7Z1T6"/>
<dbReference type="GO" id="GO:0006351">
    <property type="term" value="P:DNA-templated transcription"/>
    <property type="evidence" value="ECO:0007669"/>
    <property type="project" value="InterPro"/>
</dbReference>
<dbReference type="Gene3D" id="4.10.240.10">
    <property type="entry name" value="Zn(2)-C6 fungal-type DNA-binding domain"/>
    <property type="match status" value="1"/>
</dbReference>
<dbReference type="CDD" id="cd12148">
    <property type="entry name" value="fungal_TF_MHR"/>
    <property type="match status" value="1"/>
</dbReference>
<evidence type="ECO:0000259" key="7">
    <source>
        <dbReference type="PROSITE" id="PS50048"/>
    </source>
</evidence>
<dbReference type="PANTHER" id="PTHR46910:SF5">
    <property type="entry name" value="ZN(II)2CYS6 TRANSCRIPTION FACTOR (EUROFUNG)"/>
    <property type="match status" value="1"/>
</dbReference>
<feature type="domain" description="Zn(2)-C6 fungal-type" evidence="7">
    <location>
        <begin position="27"/>
        <end position="56"/>
    </location>
</feature>
<evidence type="ECO:0000256" key="1">
    <source>
        <dbReference type="ARBA" id="ARBA00022723"/>
    </source>
</evidence>
<dbReference type="GO" id="GO:0000981">
    <property type="term" value="F:DNA-binding transcription factor activity, RNA polymerase II-specific"/>
    <property type="evidence" value="ECO:0007669"/>
    <property type="project" value="InterPro"/>
</dbReference>
<dbReference type="Pfam" id="PF04082">
    <property type="entry name" value="Fungal_trans"/>
    <property type="match status" value="1"/>
</dbReference>
<dbReference type="PROSITE" id="PS50048">
    <property type="entry name" value="ZN2_CY6_FUNGAL_2"/>
    <property type="match status" value="1"/>
</dbReference>
<keyword evidence="9" id="KW-1185">Reference proteome</keyword>
<evidence type="ECO:0000313" key="8">
    <source>
        <dbReference type="EMBL" id="PGH27088.1"/>
    </source>
</evidence>
<dbReference type="PANTHER" id="PTHR46910">
    <property type="entry name" value="TRANSCRIPTION FACTOR PDR1"/>
    <property type="match status" value="1"/>
</dbReference>
<evidence type="ECO:0000256" key="2">
    <source>
        <dbReference type="ARBA" id="ARBA00023015"/>
    </source>
</evidence>
<dbReference type="AlphaFoldDB" id="A0A2B7Z1T6"/>
<evidence type="ECO:0000313" key="9">
    <source>
        <dbReference type="Proteomes" id="UP000224634"/>
    </source>
</evidence>
<reference evidence="8 9" key="1">
    <citation type="submission" date="2017-10" db="EMBL/GenBank/DDBJ databases">
        <title>Comparative genomics in systemic dimorphic fungi from Ajellomycetaceae.</title>
        <authorList>
            <person name="Munoz J.F."/>
            <person name="Mcewen J.G."/>
            <person name="Clay O.K."/>
            <person name="Cuomo C.A."/>
        </authorList>
    </citation>
    <scope>NUCLEOTIDE SEQUENCE [LARGE SCALE GENOMIC DNA]</scope>
    <source>
        <strain evidence="8 9">UAMH7299</strain>
    </source>
</reference>
<dbReference type="EMBL" id="PDNA01000010">
    <property type="protein sequence ID" value="PGH27088.1"/>
    <property type="molecule type" value="Genomic_DNA"/>
</dbReference>
<evidence type="ECO:0000256" key="5">
    <source>
        <dbReference type="ARBA" id="ARBA00023242"/>
    </source>
</evidence>
<keyword evidence="5" id="KW-0539">Nucleus</keyword>
<dbReference type="GO" id="GO:0003677">
    <property type="term" value="F:DNA binding"/>
    <property type="evidence" value="ECO:0007669"/>
    <property type="project" value="UniProtKB-KW"/>
</dbReference>
<keyword evidence="2" id="KW-0805">Transcription regulation</keyword>
<dbReference type="InterPro" id="IPR036864">
    <property type="entry name" value="Zn2-C6_fun-type_DNA-bd_sf"/>
</dbReference>
<organism evidence="8 9">
    <name type="scientific">Polytolypa hystricis (strain UAMH7299)</name>
    <dbReference type="NCBI Taxonomy" id="1447883"/>
    <lineage>
        <taxon>Eukaryota</taxon>
        <taxon>Fungi</taxon>
        <taxon>Dikarya</taxon>
        <taxon>Ascomycota</taxon>
        <taxon>Pezizomycotina</taxon>
        <taxon>Eurotiomycetes</taxon>
        <taxon>Eurotiomycetidae</taxon>
        <taxon>Onygenales</taxon>
        <taxon>Onygenales incertae sedis</taxon>
        <taxon>Polytolypa</taxon>
    </lineage>
</organism>
<dbReference type="Pfam" id="PF00172">
    <property type="entry name" value="Zn_clus"/>
    <property type="match status" value="1"/>
</dbReference>
<gene>
    <name evidence="8" type="ORF">AJ80_01275</name>
</gene>
<sequence>MELDGTSGREPPPGQSLPNLRAQMPVKCDYCRHRKIKCDRNSPCSNCRTANTRCHISPKVKDQRQRVLISHQYEKKIELIEERLSGIESILRGLAISISNAPPAASANLAIDSQLSRQDGRQRLSTARTSVEPSQLTPGFEAEPSFEAHSAHASELFAKAMGNSPGVYTNPEMAEALSSLRDIVKRQRPPTSVHTLRFPGQLERERIDVTKLELPPIDAISMLLKLCKESHPFFFLSIAFVSLEEFIQLCKDLYFCVDECCIAHFACVNGSLSYLFDEYKHYHSGNPATAMFNDYAALCRRNFELAIGDFDIFVQPSLQNVSALALAAFHATELSKPSLCWNFVSAAARMCQTLGYHRSVPASETEASANSIRKVFWFLYILDKDLTLCLGRTSAFQDYDIAVELPKPSPNPKHRPWSYLYTSWISYSRIVGQIYERLYSVRAQSESGDVRARHVTELASEVEHWSLQKIEVDFNDVPHAKFFEWNVPATKMSRYFLLTLIYRVLPSSQSPAGLDPRCIDVARNALLIHQHFVREFQDKDMFAWKGYINWTLLQCPFTPFIVLFSHTISSPDLDDLKLLEEVSLSLQAAARVSDGVERLSHICSVFYKVAKVYVKATNNSTSSNHSPIPPYPGTEFDTYLQALGLGMPSVSTTNTAAPAGGAGFPSRTPGTSGSSEAPVGDLHPLNPFEGAGSPALHDMYLGNPYMMGLLDSDSFFTQDNPR</sequence>
<keyword evidence="4" id="KW-0804">Transcription</keyword>
<keyword evidence="3" id="KW-0238">DNA-binding</keyword>
<dbReference type="CDD" id="cd00067">
    <property type="entry name" value="GAL4"/>
    <property type="match status" value="1"/>
</dbReference>
<dbReference type="SMART" id="SM00066">
    <property type="entry name" value="GAL4"/>
    <property type="match status" value="1"/>
</dbReference>
<accession>A0A2B7Z1T6</accession>
<feature type="region of interest" description="Disordered" evidence="6">
    <location>
        <begin position="655"/>
        <end position="678"/>
    </location>
</feature>
<dbReference type="Proteomes" id="UP000224634">
    <property type="component" value="Unassembled WGS sequence"/>
</dbReference>
<dbReference type="SMART" id="SM00906">
    <property type="entry name" value="Fungal_trans"/>
    <property type="match status" value="1"/>
</dbReference>
<comment type="caution">
    <text evidence="8">The sequence shown here is derived from an EMBL/GenBank/DDBJ whole genome shotgun (WGS) entry which is preliminary data.</text>
</comment>
<dbReference type="InterPro" id="IPR001138">
    <property type="entry name" value="Zn2Cys6_DnaBD"/>
</dbReference>
<dbReference type="SUPFAM" id="SSF57701">
    <property type="entry name" value="Zn2/Cys6 DNA-binding domain"/>
    <property type="match status" value="1"/>
</dbReference>